<dbReference type="Proteomes" id="UP000094578">
    <property type="component" value="Unassembled WGS sequence"/>
</dbReference>
<dbReference type="GO" id="GO:0032259">
    <property type="term" value="P:methylation"/>
    <property type="evidence" value="ECO:0007669"/>
    <property type="project" value="UniProtKB-KW"/>
</dbReference>
<evidence type="ECO:0000313" key="3">
    <source>
        <dbReference type="Proteomes" id="UP000094578"/>
    </source>
</evidence>
<dbReference type="PRINTS" id="PR00996">
    <property type="entry name" value="CHERMTFRASE"/>
</dbReference>
<dbReference type="Gene3D" id="3.40.50.150">
    <property type="entry name" value="Vaccinia Virus protein VP39"/>
    <property type="match status" value="1"/>
</dbReference>
<dbReference type="GO" id="GO:0008983">
    <property type="term" value="F:protein-glutamate O-methyltransferase activity"/>
    <property type="evidence" value="ECO:0007669"/>
    <property type="project" value="UniProtKB-EC"/>
</dbReference>
<dbReference type="Pfam" id="PF03705">
    <property type="entry name" value="CheR_N"/>
    <property type="match status" value="1"/>
</dbReference>
<dbReference type="PROSITE" id="PS50123">
    <property type="entry name" value="CHER"/>
    <property type="match status" value="1"/>
</dbReference>
<dbReference type="STRING" id="1886670.PTI45_00114"/>
<proteinExistence type="predicted"/>
<feature type="domain" description="CheR-type methyltransferase" evidence="1">
    <location>
        <begin position="41"/>
        <end position="274"/>
    </location>
</feature>
<dbReference type="InterPro" id="IPR050903">
    <property type="entry name" value="Bact_Chemotaxis_MeTrfase"/>
</dbReference>
<dbReference type="PATRIC" id="fig|1886670.3.peg.114"/>
<dbReference type="Pfam" id="PF01739">
    <property type="entry name" value="CheR"/>
    <property type="match status" value="1"/>
</dbReference>
<comment type="caution">
    <text evidence="2">The sequence shown here is derived from an EMBL/GenBank/DDBJ whole genome shotgun (WGS) entry which is preliminary data.</text>
</comment>
<dbReference type="InterPro" id="IPR022642">
    <property type="entry name" value="CheR_C"/>
</dbReference>
<dbReference type="SUPFAM" id="SSF53335">
    <property type="entry name" value="S-adenosyl-L-methionine-dependent methyltransferases"/>
    <property type="match status" value="1"/>
</dbReference>
<evidence type="ECO:0000259" key="1">
    <source>
        <dbReference type="PROSITE" id="PS50123"/>
    </source>
</evidence>
<dbReference type="EMBL" id="MDER01000002">
    <property type="protein sequence ID" value="ODP30393.1"/>
    <property type="molecule type" value="Genomic_DNA"/>
</dbReference>
<dbReference type="InterPro" id="IPR029063">
    <property type="entry name" value="SAM-dependent_MTases_sf"/>
</dbReference>
<keyword evidence="2" id="KW-0808">Transferase</keyword>
<dbReference type="SUPFAM" id="SSF47757">
    <property type="entry name" value="Chemotaxis receptor methyltransferase CheR, N-terminal domain"/>
    <property type="match status" value="1"/>
</dbReference>
<dbReference type="InterPro" id="IPR022641">
    <property type="entry name" value="CheR_N"/>
</dbReference>
<sequence>MTSTKRDQLASQSEPPQADELIVNNLAERENIEVDLLMDGVHRLYGYDFRNYARASLTRRIWHHVHAENLKSISALQEKVLHDRACFERLVQNLSIPVTEMFRDPSLFRMFREKVVPLLRTYPYIRIWHAGCSTGEEVYSMAILLHEEGLLDKARIYATDMNNRSLQQAREGVFGIERMQLYTKNYLEAGGKRSFSEYYTAKYSSVIFQPFLRKNMIFAEHNLATDRSFNEFNVILCRNVMIYFNDELRDQVHGLFHESLSRFGILVLGSKESMQFTEYSDSYELLDRVEKVYRKIN</sequence>
<keyword evidence="2" id="KW-0489">Methyltransferase</keyword>
<dbReference type="EC" id="2.1.1.80" evidence="2"/>
<evidence type="ECO:0000313" key="2">
    <source>
        <dbReference type="EMBL" id="ODP30393.1"/>
    </source>
</evidence>
<dbReference type="SMART" id="SM00138">
    <property type="entry name" value="MeTrc"/>
    <property type="match status" value="1"/>
</dbReference>
<organism evidence="2 3">
    <name type="scientific">Paenibacillus nuruki</name>
    <dbReference type="NCBI Taxonomy" id="1886670"/>
    <lineage>
        <taxon>Bacteria</taxon>
        <taxon>Bacillati</taxon>
        <taxon>Bacillota</taxon>
        <taxon>Bacilli</taxon>
        <taxon>Bacillales</taxon>
        <taxon>Paenibacillaceae</taxon>
        <taxon>Paenibacillus</taxon>
    </lineage>
</organism>
<protein>
    <submittedName>
        <fullName evidence="2">Protein-glutamate O-methyltransferase</fullName>
        <ecNumber evidence="2">2.1.1.80</ecNumber>
    </submittedName>
</protein>
<dbReference type="PANTHER" id="PTHR24422">
    <property type="entry name" value="CHEMOTAXIS PROTEIN METHYLTRANSFERASE"/>
    <property type="match status" value="1"/>
</dbReference>
<accession>A0A1E3L9L0</accession>
<keyword evidence="3" id="KW-1185">Reference proteome</keyword>
<reference evidence="2 3" key="1">
    <citation type="submission" date="2016-08" db="EMBL/GenBank/DDBJ databases">
        <title>Genome sequencing of Paenibacillus sp. TI45-13ar, isolated from Korean traditional nuruk.</title>
        <authorList>
            <person name="Kim S.-J."/>
        </authorList>
    </citation>
    <scope>NUCLEOTIDE SEQUENCE [LARGE SCALE GENOMIC DNA]</scope>
    <source>
        <strain evidence="2 3">TI45-13ar</strain>
    </source>
</reference>
<dbReference type="PANTHER" id="PTHR24422:SF8">
    <property type="entry name" value="CHEMOTAXIS PROTEIN"/>
    <property type="match status" value="1"/>
</dbReference>
<dbReference type="AlphaFoldDB" id="A0A1E3L9L0"/>
<dbReference type="InterPro" id="IPR000780">
    <property type="entry name" value="CheR_MeTrfase"/>
</dbReference>
<name>A0A1E3L9L0_9BACL</name>
<gene>
    <name evidence="2" type="primary">cheR</name>
    <name evidence="2" type="ORF">PTI45_00114</name>
</gene>